<evidence type="ECO:0000313" key="2">
    <source>
        <dbReference type="EMBL" id="KAI6656922.1"/>
    </source>
</evidence>
<evidence type="ECO:0000256" key="1">
    <source>
        <dbReference type="SAM" id="SignalP"/>
    </source>
</evidence>
<gene>
    <name evidence="2" type="ORF">LOD99_16224</name>
</gene>
<evidence type="ECO:0000313" key="3">
    <source>
        <dbReference type="Proteomes" id="UP001165289"/>
    </source>
</evidence>
<feature type="chain" id="PRO_5043821032" evidence="1">
    <location>
        <begin position="20"/>
        <end position="366"/>
    </location>
</feature>
<reference evidence="2 3" key="1">
    <citation type="journal article" date="2023" name="BMC Biol.">
        <title>The compact genome of the sponge Oopsacas minuta (Hexactinellida) is lacking key metazoan core genes.</title>
        <authorList>
            <person name="Santini S."/>
            <person name="Schenkelaars Q."/>
            <person name="Jourda C."/>
            <person name="Duchesne M."/>
            <person name="Belahbib H."/>
            <person name="Rocher C."/>
            <person name="Selva M."/>
            <person name="Riesgo A."/>
            <person name="Vervoort M."/>
            <person name="Leys S.P."/>
            <person name="Kodjabachian L."/>
            <person name="Le Bivic A."/>
            <person name="Borchiellini C."/>
            <person name="Claverie J.M."/>
            <person name="Renard E."/>
        </authorList>
    </citation>
    <scope>NUCLEOTIDE SEQUENCE [LARGE SCALE GENOMIC DNA]</scope>
    <source>
        <strain evidence="2">SPO-2</strain>
    </source>
</reference>
<protein>
    <submittedName>
        <fullName evidence="2">Uncharacterized protein</fullName>
    </submittedName>
</protein>
<sequence length="366" mass="41906">MNFRGLILVIFVTISSAYGIDGQLPIINDVIKTSDGYSFSATLKFTYSSILAALYNKIDIQTCNIDQLTNEPSYYQLVRTIEPTLTTKYEQYIEGLSPGKVCIQVCGRSNYRNVKKCSKIYTFENDIKRKLVPSANRHKNVLHKNQEIIPSTLMMPTSISAYIIGYDLVIHWKYLHHSKSPFSLSIRLLDEIDRQILFHNGARELILQTGTNTTSIRLPYSHFKYKHIQISLCSLQPSLKSEVAYEEKNCPIPLVVHNDVMLYNKDAGVKSVRVDRGIASVKLNKPVSKYADIVYVECIWFDNRIDRLSPEQVLKQEIKTRNEQLWSLSVTSLELHSAYSCFIHMVIGNVYSLFADKPFVFVTPDL</sequence>
<keyword evidence="3" id="KW-1185">Reference proteome</keyword>
<feature type="signal peptide" evidence="1">
    <location>
        <begin position="1"/>
        <end position="19"/>
    </location>
</feature>
<comment type="caution">
    <text evidence="2">The sequence shown here is derived from an EMBL/GenBank/DDBJ whole genome shotgun (WGS) entry which is preliminary data.</text>
</comment>
<organism evidence="2 3">
    <name type="scientific">Oopsacas minuta</name>
    <dbReference type="NCBI Taxonomy" id="111878"/>
    <lineage>
        <taxon>Eukaryota</taxon>
        <taxon>Metazoa</taxon>
        <taxon>Porifera</taxon>
        <taxon>Hexactinellida</taxon>
        <taxon>Hexasterophora</taxon>
        <taxon>Lyssacinosida</taxon>
        <taxon>Leucopsacidae</taxon>
        <taxon>Oopsacas</taxon>
    </lineage>
</organism>
<dbReference type="EMBL" id="JAKMXF010000133">
    <property type="protein sequence ID" value="KAI6656922.1"/>
    <property type="molecule type" value="Genomic_DNA"/>
</dbReference>
<keyword evidence="1" id="KW-0732">Signal</keyword>
<proteinExistence type="predicted"/>
<accession>A0AAV7K779</accession>
<name>A0AAV7K779_9METZ</name>
<dbReference type="Proteomes" id="UP001165289">
    <property type="component" value="Unassembled WGS sequence"/>
</dbReference>
<dbReference type="AlphaFoldDB" id="A0AAV7K779"/>